<dbReference type="SMART" id="SM00220">
    <property type="entry name" value="S_TKc"/>
    <property type="match status" value="1"/>
</dbReference>
<dbReference type="InterPro" id="IPR017441">
    <property type="entry name" value="Protein_kinase_ATP_BS"/>
</dbReference>
<proteinExistence type="inferred from homology"/>
<evidence type="ECO:0000256" key="3">
    <source>
        <dbReference type="ARBA" id="ARBA00022840"/>
    </source>
</evidence>
<dbReference type="PROSITE" id="PS50011">
    <property type="entry name" value="PROTEIN_KINASE_DOM"/>
    <property type="match status" value="1"/>
</dbReference>
<protein>
    <recommendedName>
        <fullName evidence="4">Casein kinase I</fullName>
        <ecNumber evidence="1">2.7.11.1</ecNumber>
    </recommendedName>
</protein>
<dbReference type="PANTHER" id="PTHR11909">
    <property type="entry name" value="CASEIN KINASE-RELATED"/>
    <property type="match status" value="1"/>
</dbReference>
<organism evidence="8">
    <name type="scientific">Alexandrium catenella</name>
    <name type="common">Red tide dinoflagellate</name>
    <name type="synonym">Gonyaulax catenella</name>
    <dbReference type="NCBI Taxonomy" id="2925"/>
    <lineage>
        <taxon>Eukaryota</taxon>
        <taxon>Sar</taxon>
        <taxon>Alveolata</taxon>
        <taxon>Dinophyceae</taxon>
        <taxon>Gonyaulacales</taxon>
        <taxon>Pyrocystaceae</taxon>
        <taxon>Alexandrium</taxon>
    </lineage>
</organism>
<name>A0A7S1M4R6_ALECA</name>
<keyword evidence="6" id="KW-0808">Transferase</keyword>
<evidence type="ECO:0000256" key="5">
    <source>
        <dbReference type="PROSITE-ProRule" id="PRU10141"/>
    </source>
</evidence>
<evidence type="ECO:0000256" key="6">
    <source>
        <dbReference type="RuleBase" id="RU000304"/>
    </source>
</evidence>
<dbReference type="PROSITE" id="PS00108">
    <property type="entry name" value="PROTEIN_KINASE_ST"/>
    <property type="match status" value="1"/>
</dbReference>
<dbReference type="GO" id="GO:0004674">
    <property type="term" value="F:protein serine/threonine kinase activity"/>
    <property type="evidence" value="ECO:0007669"/>
    <property type="project" value="UniProtKB-KW"/>
</dbReference>
<dbReference type="InterPro" id="IPR008271">
    <property type="entry name" value="Ser/Thr_kinase_AS"/>
</dbReference>
<keyword evidence="2 5" id="KW-0547">Nucleotide-binding</keyword>
<accession>A0A7S1M4R6</accession>
<evidence type="ECO:0000256" key="1">
    <source>
        <dbReference type="ARBA" id="ARBA00012513"/>
    </source>
</evidence>
<dbReference type="PROSITE" id="PS00107">
    <property type="entry name" value="PROTEIN_KINASE_ATP"/>
    <property type="match status" value="1"/>
</dbReference>
<dbReference type="Gene3D" id="1.10.510.10">
    <property type="entry name" value="Transferase(Phosphotransferase) domain 1"/>
    <property type="match status" value="1"/>
</dbReference>
<dbReference type="GO" id="GO:0005524">
    <property type="term" value="F:ATP binding"/>
    <property type="evidence" value="ECO:0007669"/>
    <property type="project" value="UniProtKB-UniRule"/>
</dbReference>
<evidence type="ECO:0000256" key="2">
    <source>
        <dbReference type="ARBA" id="ARBA00022741"/>
    </source>
</evidence>
<dbReference type="FunFam" id="1.10.510.10:FF:000596">
    <property type="entry name" value="CK1 family protein kinase"/>
    <property type="match status" value="1"/>
</dbReference>
<dbReference type="InterPro" id="IPR050235">
    <property type="entry name" value="CK1_Ser-Thr_kinase"/>
</dbReference>
<gene>
    <name evidence="8" type="ORF">ACAT0790_LOCUS17764</name>
</gene>
<evidence type="ECO:0000313" key="8">
    <source>
        <dbReference type="EMBL" id="CAD9122054.1"/>
    </source>
</evidence>
<dbReference type="AlphaFoldDB" id="A0A7S1M4R6"/>
<comment type="similarity">
    <text evidence="6">Belongs to the protein kinase superfamily.</text>
</comment>
<evidence type="ECO:0000256" key="4">
    <source>
        <dbReference type="ARBA" id="ARBA00023860"/>
    </source>
</evidence>
<sequence>MPHDGKKRPDKVGATYTVGRKLGRGSFGSIYLAVNSQSGEELAVKVEKKRSKSSMLQHESNVAKALAGGAGIPAIHFCDMEGENTVMVMDLLGPSLEDLFCMCERKFSVRTVAMIAGQVLTRIEWVHSKSFVHRDIKPENFLVGRGSNDNLIHLIDFGLAKLYRDPQTRAHINYKANKSLTGTARYASIHAHLGAEQGRRDDLEAVGYMLLYFLRGRLPWQGFTAKTKEEKYAHILESKQTTPVETLCSGLPETFLTYQRYCRELPFAAQPDYPYLRGLFTDLLDRCEDPGEDTFDWQHTQRATQGSESASCGETKGLEFQPCRSTVTRVATLGATSAAEYGLEPPVARKSILGGFFSSLCSRGVRK</sequence>
<dbReference type="EC" id="2.7.11.1" evidence="1"/>
<dbReference type="CDD" id="cd14016">
    <property type="entry name" value="STKc_CK1"/>
    <property type="match status" value="1"/>
</dbReference>
<evidence type="ECO:0000259" key="7">
    <source>
        <dbReference type="PROSITE" id="PS50011"/>
    </source>
</evidence>
<dbReference type="SUPFAM" id="SSF56112">
    <property type="entry name" value="Protein kinase-like (PK-like)"/>
    <property type="match status" value="1"/>
</dbReference>
<dbReference type="Pfam" id="PF00069">
    <property type="entry name" value="Pkinase"/>
    <property type="match status" value="1"/>
</dbReference>
<keyword evidence="6" id="KW-0723">Serine/threonine-protein kinase</keyword>
<keyword evidence="6" id="KW-0418">Kinase</keyword>
<feature type="domain" description="Protein kinase" evidence="7">
    <location>
        <begin position="16"/>
        <end position="276"/>
    </location>
</feature>
<feature type="binding site" evidence="5">
    <location>
        <position position="45"/>
    </location>
    <ligand>
        <name>ATP</name>
        <dbReference type="ChEBI" id="CHEBI:30616"/>
    </ligand>
</feature>
<dbReference type="InterPro" id="IPR011009">
    <property type="entry name" value="Kinase-like_dom_sf"/>
</dbReference>
<dbReference type="InterPro" id="IPR000719">
    <property type="entry name" value="Prot_kinase_dom"/>
</dbReference>
<keyword evidence="3 5" id="KW-0067">ATP-binding</keyword>
<reference evidence="8" key="1">
    <citation type="submission" date="2021-01" db="EMBL/GenBank/DDBJ databases">
        <authorList>
            <person name="Corre E."/>
            <person name="Pelletier E."/>
            <person name="Niang G."/>
            <person name="Scheremetjew M."/>
            <person name="Finn R."/>
            <person name="Kale V."/>
            <person name="Holt S."/>
            <person name="Cochrane G."/>
            <person name="Meng A."/>
            <person name="Brown T."/>
            <person name="Cohen L."/>
        </authorList>
    </citation>
    <scope>NUCLEOTIDE SEQUENCE</scope>
    <source>
        <strain evidence="8">OF101</strain>
    </source>
</reference>
<dbReference type="EMBL" id="HBGE01029545">
    <property type="protein sequence ID" value="CAD9122054.1"/>
    <property type="molecule type" value="Transcribed_RNA"/>
</dbReference>